<reference evidence="1 2" key="1">
    <citation type="submission" date="2019-12" db="EMBL/GenBank/DDBJ databases">
        <authorList>
            <person name="Zhao J."/>
        </authorList>
    </citation>
    <scope>NUCLEOTIDE SEQUENCE [LARGE SCALE GENOMIC DNA]</scope>
    <source>
        <strain evidence="1 2">S-15</strain>
    </source>
</reference>
<proteinExistence type="predicted"/>
<gene>
    <name evidence="1" type="ORF">GQN54_04775</name>
</gene>
<protein>
    <submittedName>
        <fullName evidence="1">Uncharacterized protein</fullName>
    </submittedName>
</protein>
<dbReference type="AlphaFoldDB" id="A0A6N9NFJ4"/>
<comment type="caution">
    <text evidence="1">The sequence shown here is derived from an EMBL/GenBank/DDBJ whole genome shotgun (WGS) entry which is preliminary data.</text>
</comment>
<dbReference type="EMBL" id="WWNE01000005">
    <property type="protein sequence ID" value="NBG65416.1"/>
    <property type="molecule type" value="Genomic_DNA"/>
</dbReference>
<evidence type="ECO:0000313" key="2">
    <source>
        <dbReference type="Proteomes" id="UP000470771"/>
    </source>
</evidence>
<sequence>MKKLAVILPIIVVGLTTSWYFDFWHKPVEKIDELIGENYDYAHKIYFQTDPDKQYKMDVNDNLNEFNGGILNKKDILTNSIVHVFTWDYTTHKKTIWIGQTEKLESEIIDAIRYNKKVQF</sequence>
<evidence type="ECO:0000313" key="1">
    <source>
        <dbReference type="EMBL" id="NBG65416.1"/>
    </source>
</evidence>
<organism evidence="1 2">
    <name type="scientific">Acidiluteibacter ferrifornacis</name>
    <dbReference type="NCBI Taxonomy" id="2692424"/>
    <lineage>
        <taxon>Bacteria</taxon>
        <taxon>Pseudomonadati</taxon>
        <taxon>Bacteroidota</taxon>
        <taxon>Flavobacteriia</taxon>
        <taxon>Flavobacteriales</taxon>
        <taxon>Cryomorphaceae</taxon>
        <taxon>Acidiluteibacter</taxon>
    </lineage>
</organism>
<accession>A0A6N9NFJ4</accession>
<dbReference type="Proteomes" id="UP000470771">
    <property type="component" value="Unassembled WGS sequence"/>
</dbReference>
<dbReference type="RefSeq" id="WP_160632376.1">
    <property type="nucleotide sequence ID" value="NZ_WWNE01000005.1"/>
</dbReference>
<name>A0A6N9NFJ4_9FLAO</name>
<keyword evidence="2" id="KW-1185">Reference proteome</keyword>